<dbReference type="AlphaFoldDB" id="A0A1I5TRG2"/>
<dbReference type="PANTHER" id="PTHR33164">
    <property type="entry name" value="TRANSCRIPTIONAL REGULATOR, MARR FAMILY"/>
    <property type="match status" value="1"/>
</dbReference>
<dbReference type="GO" id="GO:0003677">
    <property type="term" value="F:DNA binding"/>
    <property type="evidence" value="ECO:0007669"/>
    <property type="project" value="UniProtKB-KW"/>
</dbReference>
<dbReference type="Pfam" id="PF22381">
    <property type="entry name" value="Staph_reg_Sar_Rot"/>
    <property type="match status" value="1"/>
</dbReference>
<keyword evidence="8" id="KW-1185">Reference proteome</keyword>
<evidence type="ECO:0000313" key="8">
    <source>
        <dbReference type="Proteomes" id="UP000199306"/>
    </source>
</evidence>
<dbReference type="OrthoDB" id="9806864at2"/>
<evidence type="ECO:0000256" key="3">
    <source>
        <dbReference type="ARBA" id="ARBA00023015"/>
    </source>
</evidence>
<dbReference type="FunFam" id="1.10.10.10:FF:000163">
    <property type="entry name" value="MarR family transcriptional regulator"/>
    <property type="match status" value="1"/>
</dbReference>
<dbReference type="PROSITE" id="PS50995">
    <property type="entry name" value="HTH_MARR_2"/>
    <property type="match status" value="1"/>
</dbReference>
<protein>
    <submittedName>
        <fullName evidence="7">DNA-binding transcriptional regulator, MarR family</fullName>
    </submittedName>
</protein>
<organism evidence="7 8">
    <name type="scientific">Pseudarcicella hirudinis</name>
    <dbReference type="NCBI Taxonomy" id="1079859"/>
    <lineage>
        <taxon>Bacteria</taxon>
        <taxon>Pseudomonadati</taxon>
        <taxon>Bacteroidota</taxon>
        <taxon>Cytophagia</taxon>
        <taxon>Cytophagales</taxon>
        <taxon>Flectobacillaceae</taxon>
        <taxon>Pseudarcicella</taxon>
    </lineage>
</organism>
<dbReference type="GO" id="GO:0003700">
    <property type="term" value="F:DNA-binding transcription factor activity"/>
    <property type="evidence" value="ECO:0007669"/>
    <property type="project" value="InterPro"/>
</dbReference>
<gene>
    <name evidence="7" type="ORF">SAMN04515674_106169</name>
</gene>
<dbReference type="Proteomes" id="UP000199306">
    <property type="component" value="Unassembled WGS sequence"/>
</dbReference>
<keyword evidence="5" id="KW-0804">Transcription</keyword>
<keyword evidence="2" id="KW-0963">Cytoplasm</keyword>
<keyword evidence="3" id="KW-0805">Transcription regulation</keyword>
<proteinExistence type="predicted"/>
<evidence type="ECO:0000256" key="1">
    <source>
        <dbReference type="ARBA" id="ARBA00004496"/>
    </source>
</evidence>
<feature type="domain" description="HTH marR-type" evidence="6">
    <location>
        <begin position="7"/>
        <end position="141"/>
    </location>
</feature>
<dbReference type="GO" id="GO:0006950">
    <property type="term" value="P:response to stress"/>
    <property type="evidence" value="ECO:0007669"/>
    <property type="project" value="TreeGrafter"/>
</dbReference>
<evidence type="ECO:0000259" key="6">
    <source>
        <dbReference type="PROSITE" id="PS50995"/>
    </source>
</evidence>
<dbReference type="InterPro" id="IPR036390">
    <property type="entry name" value="WH_DNA-bd_sf"/>
</dbReference>
<dbReference type="PANTHER" id="PTHR33164:SF5">
    <property type="entry name" value="ORGANIC HYDROPEROXIDE RESISTANCE TRANSCRIPTIONAL REGULATOR"/>
    <property type="match status" value="1"/>
</dbReference>
<name>A0A1I5TRG2_9BACT</name>
<dbReference type="EMBL" id="FOXH01000006">
    <property type="protein sequence ID" value="SFP85654.1"/>
    <property type="molecule type" value="Genomic_DNA"/>
</dbReference>
<dbReference type="PRINTS" id="PR00598">
    <property type="entry name" value="HTHMARR"/>
</dbReference>
<dbReference type="SMART" id="SM00347">
    <property type="entry name" value="HTH_MARR"/>
    <property type="match status" value="1"/>
</dbReference>
<accession>A0A1I5TRG2</accession>
<dbReference type="InterPro" id="IPR039422">
    <property type="entry name" value="MarR/SlyA-like"/>
</dbReference>
<dbReference type="InterPro" id="IPR055166">
    <property type="entry name" value="Transc_reg_Sar_Rot_HTH"/>
</dbReference>
<evidence type="ECO:0000313" key="7">
    <source>
        <dbReference type="EMBL" id="SFP85654.1"/>
    </source>
</evidence>
<reference evidence="7 8" key="1">
    <citation type="submission" date="2016-10" db="EMBL/GenBank/DDBJ databases">
        <authorList>
            <person name="de Groot N.N."/>
        </authorList>
    </citation>
    <scope>NUCLEOTIDE SEQUENCE [LARGE SCALE GENOMIC DNA]</scope>
    <source>
        <strain evidence="8">E92,LMG 26720,CCM 7988</strain>
    </source>
</reference>
<evidence type="ECO:0000256" key="5">
    <source>
        <dbReference type="ARBA" id="ARBA00023163"/>
    </source>
</evidence>
<dbReference type="GO" id="GO:0005737">
    <property type="term" value="C:cytoplasm"/>
    <property type="evidence" value="ECO:0007669"/>
    <property type="project" value="UniProtKB-SubCell"/>
</dbReference>
<keyword evidence="4 7" id="KW-0238">DNA-binding</keyword>
<dbReference type="Gene3D" id="1.10.10.10">
    <property type="entry name" value="Winged helix-like DNA-binding domain superfamily/Winged helix DNA-binding domain"/>
    <property type="match status" value="1"/>
</dbReference>
<dbReference type="RefSeq" id="WP_092017364.1">
    <property type="nucleotide sequence ID" value="NZ_FOXH01000006.1"/>
</dbReference>
<evidence type="ECO:0000256" key="2">
    <source>
        <dbReference type="ARBA" id="ARBA00022490"/>
    </source>
</evidence>
<evidence type="ECO:0000256" key="4">
    <source>
        <dbReference type="ARBA" id="ARBA00023125"/>
    </source>
</evidence>
<dbReference type="SUPFAM" id="SSF46785">
    <property type="entry name" value="Winged helix' DNA-binding domain"/>
    <property type="match status" value="1"/>
</dbReference>
<sequence length="144" mass="16822">MLELTLKYQLCFPMYALSRQVTALYRPLLEPLGLTYPQYLILMLMWEHKKLTVKEIGKELWLDSGTLTPLLKRMEEKGLVERIRDKSDERVVNIHLTESGMLFRNECLDIPSKIQCQLNLNPDQAVALRSQLYELLEVLDKQGT</sequence>
<dbReference type="STRING" id="1079859.SAMN04515674_106169"/>
<comment type="subcellular location">
    <subcellularLocation>
        <location evidence="1">Cytoplasm</location>
    </subcellularLocation>
</comment>
<dbReference type="InterPro" id="IPR036388">
    <property type="entry name" value="WH-like_DNA-bd_sf"/>
</dbReference>
<dbReference type="InterPro" id="IPR000835">
    <property type="entry name" value="HTH_MarR-typ"/>
</dbReference>